<dbReference type="InterPro" id="IPR036291">
    <property type="entry name" value="NAD(P)-bd_dom_sf"/>
</dbReference>
<name>A0A0X8JM15_9BACT</name>
<dbReference type="CDD" id="cd05214">
    <property type="entry name" value="GAPDH_I_N"/>
    <property type="match status" value="1"/>
</dbReference>
<evidence type="ECO:0000256" key="7">
    <source>
        <dbReference type="PIRSR" id="PIRSR000149-4"/>
    </source>
</evidence>
<dbReference type="EMBL" id="CP014229">
    <property type="protein sequence ID" value="AMD91223.1"/>
    <property type="molecule type" value="Genomic_DNA"/>
</dbReference>
<evidence type="ECO:0000256" key="4">
    <source>
        <dbReference type="PIRSR" id="PIRSR000149-1"/>
    </source>
</evidence>
<dbReference type="STRING" id="44742.AXF13_14405"/>
<feature type="site" description="Activates thiol group during catalysis" evidence="7">
    <location>
        <position position="178"/>
    </location>
</feature>
<dbReference type="InterPro" id="IPR006424">
    <property type="entry name" value="Glyceraldehyde-3-P_DH_1"/>
</dbReference>
<dbReference type="InterPro" id="IPR020828">
    <property type="entry name" value="GlycerAld_3-P_DH_NAD(P)-bd"/>
</dbReference>
<evidence type="ECO:0000256" key="6">
    <source>
        <dbReference type="PIRSR" id="PIRSR000149-3"/>
    </source>
</evidence>
<evidence type="ECO:0000313" key="12">
    <source>
        <dbReference type="Proteomes" id="UP000069241"/>
    </source>
</evidence>
<keyword evidence="6" id="KW-0520">NAD</keyword>
<dbReference type="Proteomes" id="UP000069241">
    <property type="component" value="Chromosome"/>
</dbReference>
<organism evidence="11 12">
    <name type="scientific">Desulfovibrio fairfieldensis</name>
    <dbReference type="NCBI Taxonomy" id="44742"/>
    <lineage>
        <taxon>Bacteria</taxon>
        <taxon>Pseudomonadati</taxon>
        <taxon>Thermodesulfobacteriota</taxon>
        <taxon>Desulfovibrionia</taxon>
        <taxon>Desulfovibrionales</taxon>
        <taxon>Desulfovibrionaceae</taxon>
        <taxon>Desulfovibrio</taxon>
    </lineage>
</organism>
<proteinExistence type="inferred from homology"/>
<evidence type="ECO:0000256" key="3">
    <source>
        <dbReference type="ARBA" id="ARBA00023002"/>
    </source>
</evidence>
<comment type="subunit">
    <text evidence="2">Homotetramer.</text>
</comment>
<feature type="binding site" evidence="5">
    <location>
        <begin position="150"/>
        <end position="152"/>
    </location>
    <ligand>
        <name>D-glyceraldehyde 3-phosphate</name>
        <dbReference type="ChEBI" id="CHEBI:59776"/>
    </ligand>
</feature>
<feature type="binding site" evidence="5">
    <location>
        <position position="232"/>
    </location>
    <ligand>
        <name>D-glyceraldehyde 3-phosphate</name>
        <dbReference type="ChEBI" id="CHEBI:59776"/>
    </ligand>
</feature>
<evidence type="ECO:0000256" key="9">
    <source>
        <dbReference type="RuleBase" id="RU361160"/>
    </source>
</evidence>
<feature type="binding site" evidence="5">
    <location>
        <position position="181"/>
    </location>
    <ligand>
        <name>D-glyceraldehyde 3-phosphate</name>
        <dbReference type="ChEBI" id="CHEBI:59776"/>
    </ligand>
</feature>
<dbReference type="RefSeq" id="WP_062254290.1">
    <property type="nucleotide sequence ID" value="NZ_CP014229.1"/>
</dbReference>
<evidence type="ECO:0000256" key="8">
    <source>
        <dbReference type="RuleBase" id="RU000397"/>
    </source>
</evidence>
<evidence type="ECO:0000259" key="10">
    <source>
        <dbReference type="SMART" id="SM00846"/>
    </source>
</evidence>
<reference evidence="12" key="1">
    <citation type="submission" date="2016-02" db="EMBL/GenBank/DDBJ databases">
        <authorList>
            <person name="Holder M.E."/>
            <person name="Ajami N.J."/>
            <person name="Petrosino J.F."/>
        </authorList>
    </citation>
    <scope>NUCLEOTIDE SEQUENCE [LARGE SCALE GENOMIC DNA]</scope>
    <source>
        <strain evidence="12">CCUG 45958</strain>
    </source>
</reference>
<dbReference type="Gene3D" id="3.30.360.10">
    <property type="entry name" value="Dihydrodipicolinate Reductase, domain 2"/>
    <property type="match status" value="1"/>
</dbReference>
<keyword evidence="12" id="KW-1185">Reference proteome</keyword>
<protein>
    <recommendedName>
        <fullName evidence="9">Glyceraldehyde-3-phosphate dehydrogenase</fullName>
        <ecNumber evidence="9">1.2.1.-</ecNumber>
    </recommendedName>
</protein>
<dbReference type="PRINTS" id="PR00078">
    <property type="entry name" value="G3PDHDRGNASE"/>
</dbReference>
<dbReference type="SMART" id="SM00846">
    <property type="entry name" value="Gp_dh_N"/>
    <property type="match status" value="1"/>
</dbReference>
<feature type="active site" description="Nucleophile" evidence="4">
    <location>
        <position position="151"/>
    </location>
</feature>
<evidence type="ECO:0000256" key="1">
    <source>
        <dbReference type="ARBA" id="ARBA00007406"/>
    </source>
</evidence>
<dbReference type="NCBIfam" id="TIGR01534">
    <property type="entry name" value="GAPDH-I"/>
    <property type="match status" value="1"/>
</dbReference>
<dbReference type="GO" id="GO:0016620">
    <property type="term" value="F:oxidoreductase activity, acting on the aldehyde or oxo group of donors, NAD or NADP as acceptor"/>
    <property type="evidence" value="ECO:0007669"/>
    <property type="project" value="InterPro"/>
</dbReference>
<feature type="binding site" evidence="6">
    <location>
        <begin position="12"/>
        <end position="13"/>
    </location>
    <ligand>
        <name>NAD(+)</name>
        <dbReference type="ChEBI" id="CHEBI:57540"/>
    </ligand>
</feature>
<dbReference type="FunFam" id="3.40.50.720:FF:000001">
    <property type="entry name" value="Glyceraldehyde-3-phosphate dehydrogenase"/>
    <property type="match status" value="1"/>
</dbReference>
<dbReference type="SUPFAM" id="SSF55347">
    <property type="entry name" value="Glyceraldehyde-3-phosphate dehydrogenase-like, C-terminal domain"/>
    <property type="match status" value="1"/>
</dbReference>
<dbReference type="PANTHER" id="PTHR43148">
    <property type="entry name" value="GLYCERALDEHYDE-3-PHOSPHATE DEHYDROGENASE 2"/>
    <property type="match status" value="1"/>
</dbReference>
<dbReference type="EC" id="1.2.1.-" evidence="9"/>
<accession>A0A0X8JM15</accession>
<comment type="similarity">
    <text evidence="1 8">Belongs to the glyceraldehyde-3-phosphate dehydrogenase family.</text>
</comment>
<dbReference type="PROSITE" id="PS00071">
    <property type="entry name" value="GAPDH"/>
    <property type="match status" value="1"/>
</dbReference>
<dbReference type="GO" id="GO:0051287">
    <property type="term" value="F:NAD binding"/>
    <property type="evidence" value="ECO:0007669"/>
    <property type="project" value="InterPro"/>
</dbReference>
<dbReference type="FunFam" id="3.30.360.10:FF:000002">
    <property type="entry name" value="Glyceraldehyde-3-phosphate dehydrogenase"/>
    <property type="match status" value="1"/>
</dbReference>
<feature type="domain" description="Glyceraldehyde 3-phosphate dehydrogenase NAD(P) binding" evidence="10">
    <location>
        <begin position="3"/>
        <end position="151"/>
    </location>
</feature>
<evidence type="ECO:0000256" key="5">
    <source>
        <dbReference type="PIRSR" id="PIRSR000149-2"/>
    </source>
</evidence>
<evidence type="ECO:0000256" key="2">
    <source>
        <dbReference type="ARBA" id="ARBA00011881"/>
    </source>
</evidence>
<feature type="binding site" evidence="6">
    <location>
        <position position="77"/>
    </location>
    <ligand>
        <name>NAD(+)</name>
        <dbReference type="ChEBI" id="CHEBI:57540"/>
    </ligand>
</feature>
<dbReference type="CDD" id="cd18126">
    <property type="entry name" value="GAPDH_I_C"/>
    <property type="match status" value="1"/>
</dbReference>
<evidence type="ECO:0000313" key="11">
    <source>
        <dbReference type="EMBL" id="AMD91223.1"/>
    </source>
</evidence>
<sequence>MPVKLGMNGFGRIGRYLLRLLADDQDLQIAAINARADNAALAYLFKYDSTYGTFAGEVDHDDDGIIVNGRHVAVTRRKAGEWEWKRLGVTLAVETTGTIKDREGLARHLDCGAEKVVISAPGKGVDAMIVMGVNQEIYDPAKQAIISAASCTTNCLAPAVKVVHENFGFRHGLMTTIHSYTMSQRILDGSHKDWRRGRAAAVSMVPSSTGAAKAVGVVMPELEGRINGMSVRVPTFDCSLVDLTCEVEKPCDADAVNAALKAASQGALKDNMGFSEEPLVSIDYRGSTYGGVVDALSTQVLDQTMLKLLVWYDNEAGFTNQLLRLLRMVGKDC</sequence>
<keyword evidence="6" id="KW-0547">Nucleotide-binding</keyword>
<dbReference type="InterPro" id="IPR020829">
    <property type="entry name" value="GlycerAld_3-P_DH_cat"/>
</dbReference>
<keyword evidence="3 9" id="KW-0560">Oxidoreductase</keyword>
<dbReference type="PIRSF" id="PIRSF000149">
    <property type="entry name" value="GAP_DH"/>
    <property type="match status" value="1"/>
</dbReference>
<dbReference type="SUPFAM" id="SSF51735">
    <property type="entry name" value="NAD(P)-binding Rossmann-fold domains"/>
    <property type="match status" value="1"/>
</dbReference>
<gene>
    <name evidence="11" type="ORF">AXF13_14405</name>
</gene>
<dbReference type="InterPro" id="IPR020830">
    <property type="entry name" value="GlycerAld_3-P_DH_AS"/>
</dbReference>
<dbReference type="GO" id="GO:0050661">
    <property type="term" value="F:NADP binding"/>
    <property type="evidence" value="ECO:0007669"/>
    <property type="project" value="InterPro"/>
</dbReference>
<dbReference type="InterPro" id="IPR020831">
    <property type="entry name" value="GlycerAld/Erythrose_P_DH"/>
</dbReference>
<feature type="binding site" evidence="6">
    <location>
        <position position="314"/>
    </location>
    <ligand>
        <name>NAD(+)</name>
        <dbReference type="ChEBI" id="CHEBI:57540"/>
    </ligand>
</feature>
<dbReference type="Pfam" id="PF02800">
    <property type="entry name" value="Gp_dh_C"/>
    <property type="match status" value="1"/>
</dbReference>
<dbReference type="Pfam" id="PF00044">
    <property type="entry name" value="Gp_dh_N"/>
    <property type="match status" value="1"/>
</dbReference>
<dbReference type="Gene3D" id="3.40.50.720">
    <property type="entry name" value="NAD(P)-binding Rossmann-like Domain"/>
    <property type="match status" value="1"/>
</dbReference>
<dbReference type="AlphaFoldDB" id="A0A0X8JM15"/>
<dbReference type="GO" id="GO:0006006">
    <property type="term" value="P:glucose metabolic process"/>
    <property type="evidence" value="ECO:0007669"/>
    <property type="project" value="InterPro"/>
</dbReference>
<feature type="binding site" evidence="5">
    <location>
        <begin position="209"/>
        <end position="210"/>
    </location>
    <ligand>
        <name>D-glyceraldehyde 3-phosphate</name>
        <dbReference type="ChEBI" id="CHEBI:59776"/>
    </ligand>
</feature>
<dbReference type="KEGG" id="dfi:AXF13_14405"/>
<feature type="binding site" evidence="6">
    <location>
        <position position="119"/>
    </location>
    <ligand>
        <name>NAD(+)</name>
        <dbReference type="ChEBI" id="CHEBI:57540"/>
    </ligand>
</feature>